<evidence type="ECO:0000313" key="2">
    <source>
        <dbReference type="EMBL" id="CAG9619622.1"/>
    </source>
</evidence>
<protein>
    <submittedName>
        <fullName evidence="2">Uncharacterized protein</fullName>
    </submittedName>
</protein>
<feature type="compositionally biased region" description="Basic residues" evidence="1">
    <location>
        <begin position="86"/>
        <end position="97"/>
    </location>
</feature>
<comment type="caution">
    <text evidence="2">The sequence shown here is derived from an EMBL/GenBank/DDBJ whole genome shotgun (WGS) entry which is preliminary data.</text>
</comment>
<sequence>MVGYDEAGGNNDEAKGEIDNAKEEMDEVKGNIDEAKGEVDEVKGNNDETKGKWTKSRGNRRIDKMRQFPSVPCISILRRTTPSPHPKIKKPPSSKDG</sequence>
<accession>A0ABM8YIB7</accession>
<name>A0ABM8YIB7_9BACI</name>
<evidence type="ECO:0000313" key="3">
    <source>
        <dbReference type="Proteomes" id="UP000789833"/>
    </source>
</evidence>
<feature type="compositionally biased region" description="Basic and acidic residues" evidence="1">
    <location>
        <begin position="12"/>
        <end position="51"/>
    </location>
</feature>
<proteinExistence type="predicted"/>
<feature type="region of interest" description="Disordered" evidence="1">
    <location>
        <begin position="1"/>
        <end position="97"/>
    </location>
</feature>
<dbReference type="EMBL" id="CAKJTJ010000001">
    <property type="protein sequence ID" value="CAG9619622.1"/>
    <property type="molecule type" value="Genomic_DNA"/>
</dbReference>
<keyword evidence="3" id="KW-1185">Reference proteome</keyword>
<gene>
    <name evidence="2" type="ORF">BACCIP111883_00390</name>
</gene>
<organism evidence="2 3">
    <name type="scientific">Sutcliffiella rhizosphaerae</name>
    <dbReference type="NCBI Taxonomy" id="2880967"/>
    <lineage>
        <taxon>Bacteria</taxon>
        <taxon>Bacillati</taxon>
        <taxon>Bacillota</taxon>
        <taxon>Bacilli</taxon>
        <taxon>Bacillales</taxon>
        <taxon>Bacillaceae</taxon>
        <taxon>Sutcliffiella</taxon>
    </lineage>
</organism>
<evidence type="ECO:0000256" key="1">
    <source>
        <dbReference type="SAM" id="MobiDB-lite"/>
    </source>
</evidence>
<dbReference type="Proteomes" id="UP000789833">
    <property type="component" value="Unassembled WGS sequence"/>
</dbReference>
<reference evidence="2 3" key="1">
    <citation type="submission" date="2021-10" db="EMBL/GenBank/DDBJ databases">
        <authorList>
            <person name="Criscuolo A."/>
        </authorList>
    </citation>
    <scope>NUCLEOTIDE SEQUENCE [LARGE SCALE GENOMIC DNA]</scope>
    <source>
        <strain evidence="3">CIP 111883</strain>
    </source>
</reference>